<sequence length="593" mass="66471">MNKEKISSFWNSYKITLEVAKGKEALIKRSYLYFIISFIFQGLAFAFFYPLLNTIFSDNFDLNKTLFWFGVIVLLSLFSFIFKWLASNFNYSGDLVETTHDLRVKLGEKIKTMPLQKLYSYRTGELNSILASDVDASVLHMGIIAGMFFEIAIVPFVIIVATFFIDPILAIALLVAIPLSIPIYKWSRKETKWEKTEVTKANAALEADTVEYLQGLPVLRAVNQIGLNAKQLQKSIATVREVQKKGLFASSIPMVIMNTLIEFLFLFILTLGTIFILKGELTLATLLALLIILSRLSEPLANFLAVTAVLDIMEAGFRNIKKLLDVKEFEIEKPIQKPKNFDITFNNVSFNYDSNNQNVLQNLSLNIKENSLTAIVGPSGSGKTTITKLIMRYADPSSGDIKIGNINIRQMEQHTLMSYISVVFQDVYLFDDTILNNIKMGKPNATKEEVLVASKAAFVHEFVSRLPKGYDTKVGEIGGSLSGGERQRISIARAILKDSPIVILDEPTSALDTQSEVAVQAALDELIKNRTVIVIAHRLTTISHANNILVIEDGKLKESGTHEDLVSLKGKYYSMFEAQQRVKEWNINNKGTL</sequence>
<dbReference type="PANTHER" id="PTHR24221:SF397">
    <property type="entry name" value="ABC TRANSPORTER, ATP-BINDING TRANSMEMBRANE PROTEIN"/>
    <property type="match status" value="1"/>
</dbReference>
<dbReference type="InterPro" id="IPR003593">
    <property type="entry name" value="AAA+_ATPase"/>
</dbReference>
<dbReference type="PATRIC" id="fig|1447263.3.peg.1360"/>
<evidence type="ECO:0000313" key="13">
    <source>
        <dbReference type="Proteomes" id="UP000035154"/>
    </source>
</evidence>
<feature type="transmembrane region" description="Helical" evidence="9">
    <location>
        <begin position="167"/>
        <end position="186"/>
    </location>
</feature>
<evidence type="ECO:0000259" key="11">
    <source>
        <dbReference type="PROSITE" id="PS50929"/>
    </source>
</evidence>
<proteinExistence type="predicted"/>
<keyword evidence="6" id="KW-0067">ATP-binding</keyword>
<dbReference type="InterPro" id="IPR017871">
    <property type="entry name" value="ABC_transporter-like_CS"/>
</dbReference>
<dbReference type="Pfam" id="PF00005">
    <property type="entry name" value="ABC_tran"/>
    <property type="match status" value="1"/>
</dbReference>
<dbReference type="CDD" id="cd07346">
    <property type="entry name" value="ABC_6TM_exporters"/>
    <property type="match status" value="1"/>
</dbReference>
<evidence type="ECO:0000313" key="12">
    <source>
        <dbReference type="EMBL" id="KLE09334.1"/>
    </source>
</evidence>
<dbReference type="GO" id="GO:0005886">
    <property type="term" value="C:plasma membrane"/>
    <property type="evidence" value="ECO:0007669"/>
    <property type="project" value="UniProtKB-SubCell"/>
</dbReference>
<dbReference type="PROSITE" id="PS50929">
    <property type="entry name" value="ABC_TM1F"/>
    <property type="match status" value="1"/>
</dbReference>
<evidence type="ECO:0000256" key="4">
    <source>
        <dbReference type="ARBA" id="ARBA00022692"/>
    </source>
</evidence>
<keyword evidence="5" id="KW-0547">Nucleotide-binding</keyword>
<keyword evidence="8 9" id="KW-0472">Membrane</keyword>
<protein>
    <submittedName>
        <fullName evidence="12">ABC transporter permease</fullName>
    </submittedName>
</protein>
<reference evidence="12 13" key="1">
    <citation type="submission" date="2014-01" db="EMBL/GenBank/DDBJ databases">
        <title>Development of a Comparative Genomic Fingerprinting Assay for High Resolution Genotyping of Arcobacter butzleri.</title>
        <authorList>
            <person name="Webb A.L."/>
            <person name="Inglis G.D."/>
            <person name="Kruczkiewicz P."/>
            <person name="Selinger L.B."/>
            <person name="Taboada E.N."/>
        </authorList>
    </citation>
    <scope>NUCLEOTIDE SEQUENCE [LARGE SCALE GENOMIC DNA]</scope>
    <source>
        <strain evidence="12 13">L355</strain>
    </source>
</reference>
<name>A0A0G9KRZ4_9BACT</name>
<dbReference type="AlphaFoldDB" id="A0A0G9KRZ4"/>
<evidence type="ECO:0000256" key="7">
    <source>
        <dbReference type="ARBA" id="ARBA00022989"/>
    </source>
</evidence>
<dbReference type="EMBL" id="JAIW01000047">
    <property type="protein sequence ID" value="KLE09334.1"/>
    <property type="molecule type" value="Genomic_DNA"/>
</dbReference>
<dbReference type="Gene3D" id="3.40.50.300">
    <property type="entry name" value="P-loop containing nucleotide triphosphate hydrolases"/>
    <property type="match status" value="1"/>
</dbReference>
<dbReference type="InterPro" id="IPR011527">
    <property type="entry name" value="ABC1_TM_dom"/>
</dbReference>
<dbReference type="SUPFAM" id="SSF90123">
    <property type="entry name" value="ABC transporter transmembrane region"/>
    <property type="match status" value="1"/>
</dbReference>
<comment type="caution">
    <text evidence="12">The sequence shown here is derived from an EMBL/GenBank/DDBJ whole genome shotgun (WGS) entry which is preliminary data.</text>
</comment>
<dbReference type="InterPro" id="IPR027417">
    <property type="entry name" value="P-loop_NTPase"/>
</dbReference>
<feature type="transmembrane region" description="Helical" evidence="9">
    <location>
        <begin position="138"/>
        <end position="161"/>
    </location>
</feature>
<dbReference type="RefSeq" id="WP_046998390.1">
    <property type="nucleotide sequence ID" value="NZ_JAIW01000047.1"/>
</dbReference>
<evidence type="ECO:0000256" key="8">
    <source>
        <dbReference type="ARBA" id="ARBA00023136"/>
    </source>
</evidence>
<evidence type="ECO:0000256" key="5">
    <source>
        <dbReference type="ARBA" id="ARBA00022741"/>
    </source>
</evidence>
<accession>A0A0G9KRZ4</accession>
<evidence type="ECO:0000256" key="2">
    <source>
        <dbReference type="ARBA" id="ARBA00022448"/>
    </source>
</evidence>
<keyword evidence="3" id="KW-1003">Cell membrane</keyword>
<dbReference type="Pfam" id="PF00664">
    <property type="entry name" value="ABC_membrane"/>
    <property type="match status" value="1"/>
</dbReference>
<feature type="transmembrane region" description="Helical" evidence="9">
    <location>
        <begin position="31"/>
        <end position="51"/>
    </location>
</feature>
<dbReference type="Gene3D" id="1.20.1560.10">
    <property type="entry name" value="ABC transporter type 1, transmembrane domain"/>
    <property type="match status" value="1"/>
</dbReference>
<evidence type="ECO:0000259" key="10">
    <source>
        <dbReference type="PROSITE" id="PS50893"/>
    </source>
</evidence>
<dbReference type="InterPro" id="IPR036640">
    <property type="entry name" value="ABC1_TM_sf"/>
</dbReference>
<keyword evidence="4 9" id="KW-0812">Transmembrane</keyword>
<dbReference type="InterPro" id="IPR039421">
    <property type="entry name" value="Type_1_exporter"/>
</dbReference>
<gene>
    <name evidence="12" type="ORF">AF80_06950</name>
</gene>
<keyword evidence="2" id="KW-0813">Transport</keyword>
<dbReference type="PROSITE" id="PS50893">
    <property type="entry name" value="ABC_TRANSPORTER_2"/>
    <property type="match status" value="1"/>
</dbReference>
<feature type="domain" description="ABC transporter" evidence="10">
    <location>
        <begin position="343"/>
        <end position="578"/>
    </location>
</feature>
<evidence type="ECO:0000256" key="6">
    <source>
        <dbReference type="ARBA" id="ARBA00022840"/>
    </source>
</evidence>
<dbReference type="FunFam" id="3.40.50.300:FF:000221">
    <property type="entry name" value="Multidrug ABC transporter ATP-binding protein"/>
    <property type="match status" value="1"/>
</dbReference>
<dbReference type="InterPro" id="IPR003439">
    <property type="entry name" value="ABC_transporter-like_ATP-bd"/>
</dbReference>
<dbReference type="GO" id="GO:0140359">
    <property type="term" value="F:ABC-type transporter activity"/>
    <property type="evidence" value="ECO:0007669"/>
    <property type="project" value="InterPro"/>
</dbReference>
<feature type="transmembrane region" description="Helical" evidence="9">
    <location>
        <begin position="66"/>
        <end position="86"/>
    </location>
</feature>
<dbReference type="Proteomes" id="UP000035154">
    <property type="component" value="Unassembled WGS sequence"/>
</dbReference>
<evidence type="ECO:0000256" key="1">
    <source>
        <dbReference type="ARBA" id="ARBA00004651"/>
    </source>
</evidence>
<dbReference type="GO" id="GO:0016887">
    <property type="term" value="F:ATP hydrolysis activity"/>
    <property type="evidence" value="ECO:0007669"/>
    <property type="project" value="InterPro"/>
</dbReference>
<keyword evidence="7 9" id="KW-1133">Transmembrane helix</keyword>
<evidence type="ECO:0000256" key="3">
    <source>
        <dbReference type="ARBA" id="ARBA00022475"/>
    </source>
</evidence>
<evidence type="ECO:0000256" key="9">
    <source>
        <dbReference type="SAM" id="Phobius"/>
    </source>
</evidence>
<organism evidence="12 13">
    <name type="scientific">Aliarcobacter butzleri L355</name>
    <dbReference type="NCBI Taxonomy" id="1447263"/>
    <lineage>
        <taxon>Bacteria</taxon>
        <taxon>Pseudomonadati</taxon>
        <taxon>Campylobacterota</taxon>
        <taxon>Epsilonproteobacteria</taxon>
        <taxon>Campylobacterales</taxon>
        <taxon>Arcobacteraceae</taxon>
        <taxon>Aliarcobacter</taxon>
    </lineage>
</organism>
<dbReference type="SMART" id="SM00382">
    <property type="entry name" value="AAA"/>
    <property type="match status" value="1"/>
</dbReference>
<feature type="domain" description="ABC transmembrane type-1" evidence="11">
    <location>
        <begin position="35"/>
        <end position="310"/>
    </location>
</feature>
<feature type="transmembrane region" description="Helical" evidence="9">
    <location>
        <begin position="255"/>
        <end position="277"/>
    </location>
</feature>
<dbReference type="PROSITE" id="PS00211">
    <property type="entry name" value="ABC_TRANSPORTER_1"/>
    <property type="match status" value="1"/>
</dbReference>
<comment type="subcellular location">
    <subcellularLocation>
        <location evidence="1">Cell membrane</location>
        <topology evidence="1">Multi-pass membrane protein</topology>
    </subcellularLocation>
</comment>
<dbReference type="GO" id="GO:0005524">
    <property type="term" value="F:ATP binding"/>
    <property type="evidence" value="ECO:0007669"/>
    <property type="project" value="UniProtKB-KW"/>
</dbReference>
<dbReference type="GO" id="GO:0034040">
    <property type="term" value="F:ATPase-coupled lipid transmembrane transporter activity"/>
    <property type="evidence" value="ECO:0007669"/>
    <property type="project" value="TreeGrafter"/>
</dbReference>
<dbReference type="SUPFAM" id="SSF52540">
    <property type="entry name" value="P-loop containing nucleoside triphosphate hydrolases"/>
    <property type="match status" value="1"/>
</dbReference>
<dbReference type="PANTHER" id="PTHR24221">
    <property type="entry name" value="ATP-BINDING CASSETTE SUB-FAMILY B"/>
    <property type="match status" value="1"/>
</dbReference>